<protein>
    <submittedName>
        <fullName evidence="1">Uncharacterized protein</fullName>
    </submittedName>
</protein>
<proteinExistence type="predicted"/>
<name>M6JQB0_9LEPT</name>
<evidence type="ECO:0000313" key="1">
    <source>
        <dbReference type="EMBL" id="EMN21765.1"/>
    </source>
</evidence>
<dbReference type="EMBL" id="AHMU02000049">
    <property type="protein sequence ID" value="EMN21765.1"/>
    <property type="molecule type" value="Genomic_DNA"/>
</dbReference>
<accession>M6JQB0</accession>
<dbReference type="Proteomes" id="UP000012106">
    <property type="component" value="Unassembled WGS sequence"/>
</dbReference>
<evidence type="ECO:0000313" key="2">
    <source>
        <dbReference type="Proteomes" id="UP000012106"/>
    </source>
</evidence>
<organism evidence="1 2">
    <name type="scientific">Leptospira santarosai serovar Arenal str. MAVJ 401</name>
    <dbReference type="NCBI Taxonomy" id="1049976"/>
    <lineage>
        <taxon>Bacteria</taxon>
        <taxon>Pseudomonadati</taxon>
        <taxon>Spirochaetota</taxon>
        <taxon>Spirochaetia</taxon>
        <taxon>Leptospirales</taxon>
        <taxon>Leptospiraceae</taxon>
        <taxon>Leptospira</taxon>
    </lineage>
</organism>
<sequence>MCFYTNLLVLGQVLRQNGDFVRKFDFRIVSFGFYRRAPYG</sequence>
<gene>
    <name evidence="1" type="ORF">LEP1GSC063_3700</name>
</gene>
<dbReference type="AlphaFoldDB" id="M6JQB0"/>
<comment type="caution">
    <text evidence="1">The sequence shown here is derived from an EMBL/GenBank/DDBJ whole genome shotgun (WGS) entry which is preliminary data.</text>
</comment>
<reference evidence="1 2" key="1">
    <citation type="submission" date="2013-01" db="EMBL/GenBank/DDBJ databases">
        <authorList>
            <person name="Harkins D.M."/>
            <person name="Durkin A.S."/>
            <person name="Brinkac L.M."/>
            <person name="Haft D.H."/>
            <person name="Selengut J.D."/>
            <person name="Sanka R."/>
            <person name="DePew J."/>
            <person name="Purushe J."/>
            <person name="Hartskeerl R.A."/>
            <person name="Ahmed A."/>
            <person name="van der Linden H."/>
            <person name="Goris M.G.A."/>
            <person name="Vinetz J.M."/>
            <person name="Sutton G.G."/>
            <person name="Nierman W.C."/>
            <person name="Fouts D.E."/>
        </authorList>
    </citation>
    <scope>NUCLEOTIDE SEQUENCE [LARGE SCALE GENOMIC DNA]</scope>
    <source>
        <strain evidence="1 2">MAVJ 401</strain>
    </source>
</reference>